<comment type="caution">
    <text evidence="1">The sequence shown here is derived from an EMBL/GenBank/DDBJ whole genome shotgun (WGS) entry which is preliminary data.</text>
</comment>
<evidence type="ECO:0000313" key="1">
    <source>
        <dbReference type="EMBL" id="MBO1627557.1"/>
    </source>
</evidence>
<accession>A0ABS3P467</accession>
<keyword evidence="2" id="KW-1185">Reference proteome</keyword>
<dbReference type="Proteomes" id="UP000677611">
    <property type="component" value="Unassembled WGS sequence"/>
</dbReference>
<gene>
    <name evidence="1" type="ORF">J4P90_20500</name>
</gene>
<sequence length="60" mass="7061">MTNYIQLKFFDGQKMRDMNIGIQKHGISLIDSKEHAIELAYEHIRQYTSEKVMMKGDINT</sequence>
<reference evidence="1 2" key="1">
    <citation type="submission" date="2021-03" db="EMBL/GenBank/DDBJ databases">
        <title>Identification of novel Bacillus strains.</title>
        <authorList>
            <person name="Xiao Z."/>
            <person name="Li Y."/>
            <person name="Shen J."/>
        </authorList>
    </citation>
    <scope>NUCLEOTIDE SEQUENCE [LARGE SCALE GENOMIC DNA]</scope>
    <source>
        <strain evidence="1 2">SY8</strain>
    </source>
</reference>
<protein>
    <submittedName>
        <fullName evidence="1">Uncharacterized protein</fullName>
    </submittedName>
</protein>
<proteinExistence type="predicted"/>
<name>A0ABS3P467_9BACI</name>
<dbReference type="EMBL" id="JAGDQJ010000027">
    <property type="protein sequence ID" value="MBO1627557.1"/>
    <property type="molecule type" value="Genomic_DNA"/>
</dbReference>
<evidence type="ECO:0000313" key="2">
    <source>
        <dbReference type="Proteomes" id="UP000677611"/>
    </source>
</evidence>
<organism evidence="1 2">
    <name type="scientific">Bacillus arachidis</name>
    <dbReference type="NCBI Taxonomy" id="2819290"/>
    <lineage>
        <taxon>Bacteria</taxon>
        <taxon>Bacillati</taxon>
        <taxon>Bacillota</taxon>
        <taxon>Bacilli</taxon>
        <taxon>Bacillales</taxon>
        <taxon>Bacillaceae</taxon>
        <taxon>Bacillus</taxon>
    </lineage>
</organism>